<keyword evidence="1 4" id="KW-0808">Transferase</keyword>
<proteinExistence type="predicted"/>
<reference evidence="4 5" key="1">
    <citation type="submission" date="2014-11" db="EMBL/GenBank/DDBJ databases">
        <title>Complete genome sequence and analysis of Lactobacillus hokkaidonensis LOOC260T.</title>
        <authorList>
            <person name="Tanizawa Y."/>
            <person name="Tohno M."/>
            <person name="Kaminuma E."/>
            <person name="Nakamura Y."/>
            <person name="Arita M."/>
        </authorList>
    </citation>
    <scope>NUCLEOTIDE SEQUENCE [LARGE SCALE GENOMIC DNA]</scope>
    <source>
        <strain evidence="4 5">LOOC260</strain>
    </source>
</reference>
<dbReference type="HOGENOM" id="CLU_013985_18_2_9"/>
<dbReference type="InterPro" id="IPR016181">
    <property type="entry name" value="Acyl_CoA_acyltransferase"/>
</dbReference>
<dbReference type="SUPFAM" id="SSF55729">
    <property type="entry name" value="Acyl-CoA N-acyltransferases (Nat)"/>
    <property type="match status" value="1"/>
</dbReference>
<dbReference type="CDD" id="cd04301">
    <property type="entry name" value="NAT_SF"/>
    <property type="match status" value="1"/>
</dbReference>
<evidence type="ECO:0000313" key="4">
    <source>
        <dbReference type="EMBL" id="BAP84616.1"/>
    </source>
</evidence>
<dbReference type="InterPro" id="IPR000182">
    <property type="entry name" value="GNAT_dom"/>
</dbReference>
<feature type="domain" description="N-acetyltransferase" evidence="3">
    <location>
        <begin position="1"/>
        <end position="163"/>
    </location>
</feature>
<dbReference type="AlphaFoldDB" id="A0A0A1GW74"/>
<dbReference type="Pfam" id="PF00583">
    <property type="entry name" value="Acetyltransf_1"/>
    <property type="match status" value="1"/>
</dbReference>
<protein>
    <submittedName>
        <fullName evidence="4">GNAT family acetyltransferase</fullName>
    </submittedName>
</protein>
<organism evidence="4 5">
    <name type="scientific">Paucilactobacillus hokkaidonensis JCM 18461</name>
    <dbReference type="NCBI Taxonomy" id="1291742"/>
    <lineage>
        <taxon>Bacteria</taxon>
        <taxon>Bacillati</taxon>
        <taxon>Bacillota</taxon>
        <taxon>Bacilli</taxon>
        <taxon>Lactobacillales</taxon>
        <taxon>Lactobacillaceae</taxon>
        <taxon>Paucilactobacillus</taxon>
    </lineage>
</organism>
<evidence type="ECO:0000313" key="5">
    <source>
        <dbReference type="Proteomes" id="UP000031620"/>
    </source>
</evidence>
<dbReference type="PANTHER" id="PTHR42919:SF8">
    <property type="entry name" value="N-ALPHA-ACETYLTRANSFERASE 50"/>
    <property type="match status" value="1"/>
</dbReference>
<accession>A0A0A1GW74</accession>
<evidence type="ECO:0000256" key="2">
    <source>
        <dbReference type="ARBA" id="ARBA00023315"/>
    </source>
</evidence>
<gene>
    <name evidence="4" type="ORF">LOOC260_100370</name>
</gene>
<dbReference type="Gene3D" id="3.40.630.30">
    <property type="match status" value="1"/>
</dbReference>
<evidence type="ECO:0000259" key="3">
    <source>
        <dbReference type="PROSITE" id="PS51186"/>
    </source>
</evidence>
<dbReference type="RefSeq" id="WP_041092008.1">
    <property type="nucleotide sequence ID" value="NZ_AP014680.1"/>
</dbReference>
<dbReference type="PANTHER" id="PTHR42919">
    <property type="entry name" value="N-ALPHA-ACETYLTRANSFERASE"/>
    <property type="match status" value="1"/>
</dbReference>
<dbReference type="EMBL" id="AP014680">
    <property type="protein sequence ID" value="BAP84616.1"/>
    <property type="molecule type" value="Genomic_DNA"/>
</dbReference>
<keyword evidence="2" id="KW-0012">Acyltransferase</keyword>
<evidence type="ECO:0000256" key="1">
    <source>
        <dbReference type="ARBA" id="ARBA00022679"/>
    </source>
</evidence>
<dbReference type="InterPro" id="IPR051556">
    <property type="entry name" value="N-term/lysine_N-AcTrnsfr"/>
</dbReference>
<name>A0A0A1GW74_9LACO</name>
<dbReference type="KEGG" id="lho:LOOC260_100370"/>
<dbReference type="Proteomes" id="UP000031620">
    <property type="component" value="Chromosome"/>
</dbReference>
<dbReference type="GO" id="GO:0016747">
    <property type="term" value="F:acyltransferase activity, transferring groups other than amino-acyl groups"/>
    <property type="evidence" value="ECO:0007669"/>
    <property type="project" value="InterPro"/>
</dbReference>
<sequence>MEIRKVNLKTDLSDISLVYAKSWKHAYARIIPAQYLNELVGDKWISILSKSDREMLVLDNEGQSVGVVTFGVARDSEYSSEGELMSIYLLPEYIHKGYGTKLLKKAEIRLVELGYATIYLWVLAANNSGRNFYKQQGFHVAGNQREIEIGGSNLTEIRYIKNL</sequence>
<dbReference type="PROSITE" id="PS51186">
    <property type="entry name" value="GNAT"/>
    <property type="match status" value="1"/>
</dbReference>